<dbReference type="STRING" id="103827.A0A0N5D095"/>
<keyword evidence="3" id="KW-1185">Reference proteome</keyword>
<organism evidence="4">
    <name type="scientific">Thelazia callipaeda</name>
    <name type="common">Oriental eyeworm</name>
    <name type="synonym">Parasitic nematode</name>
    <dbReference type="NCBI Taxonomy" id="103827"/>
    <lineage>
        <taxon>Eukaryota</taxon>
        <taxon>Metazoa</taxon>
        <taxon>Ecdysozoa</taxon>
        <taxon>Nematoda</taxon>
        <taxon>Chromadorea</taxon>
        <taxon>Rhabditida</taxon>
        <taxon>Spirurina</taxon>
        <taxon>Spiruromorpha</taxon>
        <taxon>Thelazioidea</taxon>
        <taxon>Thelaziidae</taxon>
        <taxon>Thelazia</taxon>
    </lineage>
</organism>
<dbReference type="WBParaSite" id="TCLT_0000620901-mRNA-1">
    <property type="protein sequence ID" value="TCLT_0000620901-mRNA-1"/>
    <property type="gene ID" value="TCLT_0000620901"/>
</dbReference>
<feature type="region of interest" description="Disordered" evidence="1">
    <location>
        <begin position="209"/>
        <end position="229"/>
    </location>
</feature>
<gene>
    <name evidence="2" type="ORF">TCLT_LOCUS6198</name>
</gene>
<feature type="region of interest" description="Disordered" evidence="1">
    <location>
        <begin position="1"/>
        <end position="35"/>
    </location>
</feature>
<sequence>MPGKQERKEKERNDAGNNSAEGTQHSREAESAVGTEATVLEHFRGRGRGGNRQPAFFGPFAEFTTPPPATFDIPPRVLPARMFNANVVPLRDRDSHFNMQFAPFLNRCQPNQNDNSHPHQHALAGSSNDSATSYPSSSQLPAFNYNRSDHRTFYWNSTRQEIPLERLSVLSLGSIGMVENNCIARPSCRTISFQLVELYHKAGKQDKRKKTASSSIYENNGKTDKSRWPGEMLKAPFEKMLRKWWPLPPIWREARDCN</sequence>
<dbReference type="Proteomes" id="UP000276776">
    <property type="component" value="Unassembled WGS sequence"/>
</dbReference>
<reference evidence="4" key="1">
    <citation type="submission" date="2017-02" db="UniProtKB">
        <authorList>
            <consortium name="WormBaseParasite"/>
        </authorList>
    </citation>
    <scope>IDENTIFICATION</scope>
</reference>
<feature type="compositionally biased region" description="Basic and acidic residues" evidence="1">
    <location>
        <begin position="1"/>
        <end position="14"/>
    </location>
</feature>
<proteinExistence type="predicted"/>
<dbReference type="OrthoDB" id="5904355at2759"/>
<protein>
    <submittedName>
        <fullName evidence="2 4">Uncharacterized protein</fullName>
    </submittedName>
</protein>
<dbReference type="AlphaFoldDB" id="A0A0N5D095"/>
<accession>A0A0N5D095</accession>
<evidence type="ECO:0000313" key="2">
    <source>
        <dbReference type="EMBL" id="VDN03529.1"/>
    </source>
</evidence>
<reference evidence="2 3" key="2">
    <citation type="submission" date="2018-11" db="EMBL/GenBank/DDBJ databases">
        <authorList>
            <consortium name="Pathogen Informatics"/>
        </authorList>
    </citation>
    <scope>NUCLEOTIDE SEQUENCE [LARGE SCALE GENOMIC DNA]</scope>
</reference>
<evidence type="ECO:0000313" key="3">
    <source>
        <dbReference type="Proteomes" id="UP000276776"/>
    </source>
</evidence>
<feature type="compositionally biased region" description="Polar residues" evidence="1">
    <location>
        <begin position="125"/>
        <end position="141"/>
    </location>
</feature>
<feature type="region of interest" description="Disordered" evidence="1">
    <location>
        <begin position="108"/>
        <end position="143"/>
    </location>
</feature>
<name>A0A0N5D095_THECL</name>
<dbReference type="EMBL" id="UYYF01004397">
    <property type="protein sequence ID" value="VDN03529.1"/>
    <property type="molecule type" value="Genomic_DNA"/>
</dbReference>
<evidence type="ECO:0000313" key="4">
    <source>
        <dbReference type="WBParaSite" id="TCLT_0000620901-mRNA-1"/>
    </source>
</evidence>
<evidence type="ECO:0000256" key="1">
    <source>
        <dbReference type="SAM" id="MobiDB-lite"/>
    </source>
</evidence>